<dbReference type="GO" id="GO:1902600">
    <property type="term" value="P:proton transmembrane transport"/>
    <property type="evidence" value="ECO:0007669"/>
    <property type="project" value="InterPro"/>
</dbReference>
<dbReference type="KEGG" id="lact:D7I46_07660"/>
<evidence type="ECO:0000313" key="14">
    <source>
        <dbReference type="Proteomes" id="UP000269374"/>
    </source>
</evidence>
<evidence type="ECO:0000256" key="10">
    <source>
        <dbReference type="ARBA" id="ARBA00023201"/>
    </source>
</evidence>
<dbReference type="PANTHER" id="PTHR43562:SF3">
    <property type="entry name" value="SODIUM ION_PROTON EXCHANGER (EUROFUNG)"/>
    <property type="match status" value="1"/>
</dbReference>
<feature type="transmembrane region" description="Helical" evidence="11">
    <location>
        <begin position="144"/>
        <end position="164"/>
    </location>
</feature>
<feature type="transmembrane region" description="Helical" evidence="11">
    <location>
        <begin position="287"/>
        <end position="309"/>
    </location>
</feature>
<evidence type="ECO:0000256" key="4">
    <source>
        <dbReference type="ARBA" id="ARBA00022449"/>
    </source>
</evidence>
<dbReference type="Pfam" id="PF00999">
    <property type="entry name" value="Na_H_Exchanger"/>
    <property type="match status" value="1"/>
</dbReference>
<dbReference type="Gene3D" id="1.20.1530.20">
    <property type="match status" value="1"/>
</dbReference>
<feature type="transmembrane region" description="Helical" evidence="11">
    <location>
        <begin position="29"/>
        <end position="49"/>
    </location>
</feature>
<evidence type="ECO:0000256" key="5">
    <source>
        <dbReference type="ARBA" id="ARBA00022692"/>
    </source>
</evidence>
<feature type="transmembrane region" description="Helical" evidence="11">
    <location>
        <begin position="261"/>
        <end position="281"/>
    </location>
</feature>
<evidence type="ECO:0000256" key="7">
    <source>
        <dbReference type="ARBA" id="ARBA00023053"/>
    </source>
</evidence>
<sequence>MNDILQLTIILVASLIATLLSRRLKIPAVVGQMLIGILLAPSILGWVHGGHVIEVMSEIGVILLMFLAGIESDLTVLKKNFKASMLVAIGGVAVPLIVFALVAAGLGYGFSTSFFYGIVFAATSVSITVEVLQEYGKLSTRAGSIILGAAVVDDILAVLVLSIFTSFKNGGSGTQLLFQFLLEILFFVFLFVVHKLIPKLWKFVEKLPIAVKNTTVALIICLGLSLLADSVGMSAIIGSFFAGLAISQTEVSHKIEEYTSAIGYVIFIPVFFVSIALSVQFDSLIHHPWIIILFTILAIVTKFLPAYFVGKSSQLTTNESLLIGTGMISRGEMALIVAQIGLASSIVTDEVYSELVIVIILATLIAPFLIKLVLKRNESKNSTAIR</sequence>
<keyword evidence="7" id="KW-0915">Sodium</keyword>
<keyword evidence="3" id="KW-0813">Transport</keyword>
<evidence type="ECO:0000256" key="6">
    <source>
        <dbReference type="ARBA" id="ARBA00022989"/>
    </source>
</evidence>
<evidence type="ECO:0000256" key="3">
    <source>
        <dbReference type="ARBA" id="ARBA00022448"/>
    </source>
</evidence>
<keyword evidence="6 11" id="KW-1133">Transmembrane helix</keyword>
<dbReference type="PANTHER" id="PTHR43562">
    <property type="entry name" value="NAPA-TYPE SODIUM/HYDROGEN ANTIPORTER"/>
    <property type="match status" value="1"/>
</dbReference>
<reference evidence="13 14" key="1">
    <citation type="submission" date="2018-09" db="EMBL/GenBank/DDBJ databases">
        <title>Genome sequencing of strain 1JSPR-7.</title>
        <authorList>
            <person name="Heo J."/>
            <person name="Kim S.-J."/>
            <person name="Kwon S.-W."/>
        </authorList>
    </citation>
    <scope>NUCLEOTIDE SEQUENCE [LARGE SCALE GENOMIC DNA]</scope>
    <source>
        <strain evidence="13 14">1JSPR-7</strain>
    </source>
</reference>
<feature type="transmembrane region" description="Helical" evidence="11">
    <location>
        <begin position="114"/>
        <end position="132"/>
    </location>
</feature>
<feature type="transmembrane region" description="Helical" evidence="11">
    <location>
        <begin position="55"/>
        <end position="74"/>
    </location>
</feature>
<evidence type="ECO:0000259" key="12">
    <source>
        <dbReference type="Pfam" id="PF00999"/>
    </source>
</evidence>
<protein>
    <submittedName>
        <fullName evidence="13">Cation:proton antiporter</fullName>
    </submittedName>
</protein>
<dbReference type="InterPro" id="IPR038770">
    <property type="entry name" value="Na+/solute_symporter_sf"/>
</dbReference>
<evidence type="ECO:0000256" key="9">
    <source>
        <dbReference type="ARBA" id="ARBA00023136"/>
    </source>
</evidence>
<dbReference type="Proteomes" id="UP000269374">
    <property type="component" value="Chromosome"/>
</dbReference>
<evidence type="ECO:0000256" key="1">
    <source>
        <dbReference type="ARBA" id="ARBA00004141"/>
    </source>
</evidence>
<keyword evidence="8" id="KW-0406">Ion transport</keyword>
<keyword evidence="14" id="KW-1185">Reference proteome</keyword>
<dbReference type="GO" id="GO:0015297">
    <property type="term" value="F:antiporter activity"/>
    <property type="evidence" value="ECO:0007669"/>
    <property type="project" value="UniProtKB-KW"/>
</dbReference>
<evidence type="ECO:0000313" key="13">
    <source>
        <dbReference type="EMBL" id="AYG00971.1"/>
    </source>
</evidence>
<comment type="subcellular location">
    <subcellularLocation>
        <location evidence="1">Membrane</location>
        <topology evidence="1">Multi-pass membrane protein</topology>
    </subcellularLocation>
</comment>
<keyword evidence="4" id="KW-0050">Antiport</keyword>
<dbReference type="GO" id="GO:0016020">
    <property type="term" value="C:membrane"/>
    <property type="evidence" value="ECO:0007669"/>
    <property type="project" value="UniProtKB-SubCell"/>
</dbReference>
<keyword evidence="9 11" id="KW-0472">Membrane</keyword>
<evidence type="ECO:0000256" key="8">
    <source>
        <dbReference type="ARBA" id="ARBA00023065"/>
    </source>
</evidence>
<keyword evidence="10" id="KW-0739">Sodium transport</keyword>
<name>A0A387BR74_9LACT</name>
<feature type="transmembrane region" description="Helical" evidence="11">
    <location>
        <begin position="86"/>
        <end position="108"/>
    </location>
</feature>
<dbReference type="EMBL" id="CP032627">
    <property type="protein sequence ID" value="AYG00971.1"/>
    <property type="molecule type" value="Genomic_DNA"/>
</dbReference>
<gene>
    <name evidence="13" type="ORF">D7I46_07660</name>
</gene>
<dbReference type="OrthoDB" id="9793589at2"/>
<feature type="transmembrane region" description="Helical" evidence="11">
    <location>
        <begin position="355"/>
        <end position="374"/>
    </location>
</feature>
<dbReference type="InterPro" id="IPR006153">
    <property type="entry name" value="Cation/H_exchanger_TM"/>
</dbReference>
<comment type="similarity">
    <text evidence="2">Belongs to the monovalent cation:proton antiporter 2 (CPA2) transporter (TC 2.A.37) family.</text>
</comment>
<organism evidence="13 14">
    <name type="scientific">Lactococcus allomyrinae</name>
    <dbReference type="NCBI Taxonomy" id="2419773"/>
    <lineage>
        <taxon>Bacteria</taxon>
        <taxon>Bacillati</taxon>
        <taxon>Bacillota</taxon>
        <taxon>Bacilli</taxon>
        <taxon>Lactobacillales</taxon>
        <taxon>Streptococcaceae</taxon>
        <taxon>Lactococcus</taxon>
    </lineage>
</organism>
<feature type="transmembrane region" description="Helical" evidence="11">
    <location>
        <begin position="6"/>
        <end position="22"/>
    </location>
</feature>
<dbReference type="GO" id="GO:0006814">
    <property type="term" value="P:sodium ion transport"/>
    <property type="evidence" value="ECO:0007669"/>
    <property type="project" value="UniProtKB-KW"/>
</dbReference>
<feature type="transmembrane region" description="Helical" evidence="11">
    <location>
        <begin position="176"/>
        <end position="197"/>
    </location>
</feature>
<evidence type="ECO:0000256" key="11">
    <source>
        <dbReference type="SAM" id="Phobius"/>
    </source>
</evidence>
<dbReference type="RefSeq" id="WP_120772354.1">
    <property type="nucleotide sequence ID" value="NZ_CP032627.1"/>
</dbReference>
<proteinExistence type="inferred from homology"/>
<feature type="domain" description="Cation/H+ exchanger transmembrane" evidence="12">
    <location>
        <begin position="12"/>
        <end position="375"/>
    </location>
</feature>
<evidence type="ECO:0000256" key="2">
    <source>
        <dbReference type="ARBA" id="ARBA00005551"/>
    </source>
</evidence>
<keyword evidence="5 11" id="KW-0812">Transmembrane</keyword>
<feature type="transmembrane region" description="Helical" evidence="11">
    <location>
        <begin position="209"/>
        <end position="227"/>
    </location>
</feature>
<accession>A0A387BR74</accession>
<dbReference type="AlphaFoldDB" id="A0A387BR74"/>